<keyword evidence="1" id="KW-0812">Transmembrane</keyword>
<sequence length="39" mass="4608">MLKENYTIELLNLKGFNVIRTVNNVMFISTCLFFTLYFG</sequence>
<comment type="caution">
    <text evidence="2">The sequence shown here is derived from an EMBL/GenBank/DDBJ whole genome shotgun (WGS) entry which is preliminary data.</text>
</comment>
<keyword evidence="1" id="KW-1133">Transmembrane helix</keyword>
<name>A0A4R3KFL2_9FIRM</name>
<evidence type="ECO:0000313" key="3">
    <source>
        <dbReference type="Proteomes" id="UP000295188"/>
    </source>
</evidence>
<evidence type="ECO:0000256" key="1">
    <source>
        <dbReference type="SAM" id="Phobius"/>
    </source>
</evidence>
<keyword evidence="3" id="KW-1185">Reference proteome</keyword>
<feature type="transmembrane region" description="Helical" evidence="1">
    <location>
        <begin position="21"/>
        <end position="38"/>
    </location>
</feature>
<gene>
    <name evidence="2" type="ORF">EDC37_10114</name>
</gene>
<proteinExistence type="predicted"/>
<organism evidence="2 3">
    <name type="scientific">Pectinatus cerevisiiphilus</name>
    <dbReference type="NCBI Taxonomy" id="86956"/>
    <lineage>
        <taxon>Bacteria</taxon>
        <taxon>Bacillati</taxon>
        <taxon>Bacillota</taxon>
        <taxon>Negativicutes</taxon>
        <taxon>Selenomonadales</taxon>
        <taxon>Selenomonadaceae</taxon>
        <taxon>Pectinatus</taxon>
    </lineage>
</organism>
<reference evidence="2 3" key="1">
    <citation type="submission" date="2019-03" db="EMBL/GenBank/DDBJ databases">
        <title>Genomic Encyclopedia of Type Strains, Phase IV (KMG-IV): sequencing the most valuable type-strain genomes for metagenomic binning, comparative biology and taxonomic classification.</title>
        <authorList>
            <person name="Goeker M."/>
        </authorList>
    </citation>
    <scope>NUCLEOTIDE SEQUENCE [LARGE SCALE GENOMIC DNA]</scope>
    <source>
        <strain evidence="2 3">DSM 20467</strain>
    </source>
</reference>
<accession>A0A4R3KFL2</accession>
<keyword evidence="1" id="KW-0472">Membrane</keyword>
<dbReference type="AlphaFoldDB" id="A0A4R3KFL2"/>
<dbReference type="Proteomes" id="UP000295188">
    <property type="component" value="Unassembled WGS sequence"/>
</dbReference>
<dbReference type="EMBL" id="SMAA01000001">
    <property type="protein sequence ID" value="TCS81843.1"/>
    <property type="molecule type" value="Genomic_DNA"/>
</dbReference>
<evidence type="ECO:0000313" key="2">
    <source>
        <dbReference type="EMBL" id="TCS81843.1"/>
    </source>
</evidence>
<protein>
    <submittedName>
        <fullName evidence="2">Uncharacterized protein</fullName>
    </submittedName>
</protein>